<dbReference type="SUPFAM" id="SSF51735">
    <property type="entry name" value="NAD(P)-binding Rossmann-fold domains"/>
    <property type="match status" value="1"/>
</dbReference>
<evidence type="ECO:0000256" key="1">
    <source>
        <dbReference type="ARBA" id="ARBA00023002"/>
    </source>
</evidence>
<dbReference type="InterPro" id="IPR006115">
    <property type="entry name" value="6PGDH_NADP-bd"/>
</dbReference>
<dbReference type="InterPro" id="IPR015814">
    <property type="entry name" value="Pgluconate_DH_NAD-bd_C"/>
</dbReference>
<organism evidence="5 6">
    <name type="scientific">Maritimibacter harenae</name>
    <dbReference type="NCBI Taxonomy" id="2606218"/>
    <lineage>
        <taxon>Bacteria</taxon>
        <taxon>Pseudomonadati</taxon>
        <taxon>Pseudomonadota</taxon>
        <taxon>Alphaproteobacteria</taxon>
        <taxon>Rhodobacterales</taxon>
        <taxon>Roseobacteraceae</taxon>
        <taxon>Maritimibacter</taxon>
    </lineage>
</organism>
<dbReference type="InterPro" id="IPR013328">
    <property type="entry name" value="6PGD_dom2"/>
</dbReference>
<dbReference type="Proteomes" id="UP000467322">
    <property type="component" value="Unassembled WGS sequence"/>
</dbReference>
<gene>
    <name evidence="5" type="ORF">GQE99_06140</name>
</gene>
<dbReference type="RefSeq" id="WP_161350708.1">
    <property type="nucleotide sequence ID" value="NZ_WTUX01000010.1"/>
</dbReference>
<keyword evidence="6" id="KW-1185">Reference proteome</keyword>
<dbReference type="Pfam" id="PF09130">
    <property type="entry name" value="DUF1932"/>
    <property type="match status" value="1"/>
</dbReference>
<evidence type="ECO:0000259" key="4">
    <source>
        <dbReference type="Pfam" id="PF09130"/>
    </source>
</evidence>
<dbReference type="GO" id="GO:0016491">
    <property type="term" value="F:oxidoreductase activity"/>
    <property type="evidence" value="ECO:0007669"/>
    <property type="project" value="UniProtKB-KW"/>
</dbReference>
<evidence type="ECO:0000259" key="3">
    <source>
        <dbReference type="Pfam" id="PF03446"/>
    </source>
</evidence>
<dbReference type="PIRSF" id="PIRSF000103">
    <property type="entry name" value="HIBADH"/>
    <property type="match status" value="1"/>
</dbReference>
<dbReference type="InterPro" id="IPR008927">
    <property type="entry name" value="6-PGluconate_DH-like_C_sf"/>
</dbReference>
<dbReference type="Pfam" id="PF03446">
    <property type="entry name" value="NAD_binding_2"/>
    <property type="match status" value="1"/>
</dbReference>
<accession>A0A845M2N5</accession>
<dbReference type="Gene3D" id="3.40.50.720">
    <property type="entry name" value="NAD(P)-binding Rossmann-like Domain"/>
    <property type="match status" value="1"/>
</dbReference>
<evidence type="ECO:0000313" key="5">
    <source>
        <dbReference type="EMBL" id="MZR12598.1"/>
    </source>
</evidence>
<sequence length="313" mass="32979">MRTDQNPSARPEALSAVALLGFGEAGYALAEGWRSVDPTLILTAYDIKTANPDTSDAAAMWDRYDAADVRGAETIGAALAEARAVFSVVTADRAHDAARAAATVMAPGTLYLDANSCAPETKRASAQVIEAAGLRYVDTAIMSPIRPKLHRAPMLLSGPHAAAAAELMGTLGMDARVVAGEVGRASSIKMLRSVMIKGIEALTLECLLAARQAGVDDEVIASLDASMPGWDWGAKAAYNMERTTTHGLRRAAEMREVARTVSDLGVPARMAAATTEWQHELGSLGLPPGPETYHDRADAIIAALRNAKLEEST</sequence>
<name>A0A845M2N5_9RHOB</name>
<dbReference type="GO" id="GO:0050661">
    <property type="term" value="F:NADP binding"/>
    <property type="evidence" value="ECO:0007669"/>
    <property type="project" value="InterPro"/>
</dbReference>
<dbReference type="Gene3D" id="1.10.1040.10">
    <property type="entry name" value="N-(1-d-carboxylethyl)-l-norvaline Dehydrogenase, domain 2"/>
    <property type="match status" value="1"/>
</dbReference>
<evidence type="ECO:0000313" key="6">
    <source>
        <dbReference type="Proteomes" id="UP000467322"/>
    </source>
</evidence>
<proteinExistence type="predicted"/>
<dbReference type="InterPro" id="IPR036291">
    <property type="entry name" value="NAD(P)-bd_dom_sf"/>
</dbReference>
<feature type="active site" evidence="2">
    <location>
        <position position="189"/>
    </location>
</feature>
<comment type="caution">
    <text evidence="5">The sequence shown here is derived from an EMBL/GenBank/DDBJ whole genome shotgun (WGS) entry which is preliminary data.</text>
</comment>
<reference evidence="5 6" key="1">
    <citation type="submission" date="2019-12" db="EMBL/GenBank/DDBJ databases">
        <title>Maritimibacter sp. nov. sp. isolated from sea sand.</title>
        <authorList>
            <person name="Kim J."/>
            <person name="Jeong S.E."/>
            <person name="Jung H.S."/>
            <person name="Jeon C.O."/>
        </authorList>
    </citation>
    <scope>NUCLEOTIDE SEQUENCE [LARGE SCALE GENOMIC DNA]</scope>
    <source>
        <strain evidence="5 6">DP07</strain>
    </source>
</reference>
<feature type="domain" description="6-phosphogluconate dehydrogenase NADP-binding" evidence="3">
    <location>
        <begin position="17"/>
        <end position="141"/>
    </location>
</feature>
<evidence type="ECO:0000256" key="2">
    <source>
        <dbReference type="PIRSR" id="PIRSR000103-1"/>
    </source>
</evidence>
<protein>
    <submittedName>
        <fullName evidence="5">DUF1932 domain-containing protein</fullName>
    </submittedName>
</protein>
<dbReference type="InterPro" id="IPR015815">
    <property type="entry name" value="HIBADH-related"/>
</dbReference>
<dbReference type="EMBL" id="WTUX01000010">
    <property type="protein sequence ID" value="MZR12598.1"/>
    <property type="molecule type" value="Genomic_DNA"/>
</dbReference>
<dbReference type="SUPFAM" id="SSF48179">
    <property type="entry name" value="6-phosphogluconate dehydrogenase C-terminal domain-like"/>
    <property type="match status" value="1"/>
</dbReference>
<keyword evidence="1" id="KW-0560">Oxidoreductase</keyword>
<dbReference type="AlphaFoldDB" id="A0A845M2N5"/>
<feature type="domain" description="Phosphogluconate dehydrogenase NAD-binding putative C-terminal" evidence="4">
    <location>
        <begin position="210"/>
        <end position="280"/>
    </location>
</feature>